<dbReference type="GO" id="GO:0009253">
    <property type="term" value="P:peptidoglycan catabolic process"/>
    <property type="evidence" value="ECO:0007669"/>
    <property type="project" value="InterPro"/>
</dbReference>
<dbReference type="Proteomes" id="UP000177165">
    <property type="component" value="Unassembled WGS sequence"/>
</dbReference>
<accession>A0A1G2ANG1</accession>
<evidence type="ECO:0000256" key="1">
    <source>
        <dbReference type="ARBA" id="ARBA00007553"/>
    </source>
</evidence>
<dbReference type="PANTHER" id="PTHR11022:SF41">
    <property type="entry name" value="PEPTIDOGLYCAN-RECOGNITION PROTEIN LC-RELATED"/>
    <property type="match status" value="1"/>
</dbReference>
<dbReference type="SUPFAM" id="SSF55846">
    <property type="entry name" value="N-acetylmuramoyl-L-alanine amidase-like"/>
    <property type="match status" value="1"/>
</dbReference>
<dbReference type="Pfam" id="PF01510">
    <property type="entry name" value="Amidase_2"/>
    <property type="match status" value="1"/>
</dbReference>
<feature type="domain" description="Peptidoglycan recognition protein family" evidence="2">
    <location>
        <begin position="209"/>
        <end position="382"/>
    </location>
</feature>
<dbReference type="GO" id="GO:0008270">
    <property type="term" value="F:zinc ion binding"/>
    <property type="evidence" value="ECO:0007669"/>
    <property type="project" value="InterPro"/>
</dbReference>
<dbReference type="InterPro" id="IPR036505">
    <property type="entry name" value="Amidase/PGRP_sf"/>
</dbReference>
<dbReference type="STRING" id="1798540.A3B74_01895"/>
<evidence type="ECO:0000259" key="2">
    <source>
        <dbReference type="SMART" id="SM00701"/>
    </source>
</evidence>
<comment type="similarity">
    <text evidence="1">Belongs to the N-acetylmuramoyl-L-alanine amidase 2 family.</text>
</comment>
<name>A0A1G2ANG1_9BACT</name>
<reference evidence="3 4" key="1">
    <citation type="journal article" date="2016" name="Nat. Commun.">
        <title>Thousands of microbial genomes shed light on interconnected biogeochemical processes in an aquifer system.</title>
        <authorList>
            <person name="Anantharaman K."/>
            <person name="Brown C.T."/>
            <person name="Hug L.A."/>
            <person name="Sharon I."/>
            <person name="Castelle C.J."/>
            <person name="Probst A.J."/>
            <person name="Thomas B.C."/>
            <person name="Singh A."/>
            <person name="Wilkins M.J."/>
            <person name="Karaoz U."/>
            <person name="Brodie E.L."/>
            <person name="Williams K.H."/>
            <person name="Hubbard S.S."/>
            <person name="Banfield J.F."/>
        </authorList>
    </citation>
    <scope>NUCLEOTIDE SEQUENCE [LARGE SCALE GENOMIC DNA]</scope>
</reference>
<dbReference type="EMBL" id="MHKB01000015">
    <property type="protein sequence ID" value="OGY78431.1"/>
    <property type="molecule type" value="Genomic_DNA"/>
</dbReference>
<evidence type="ECO:0000313" key="3">
    <source>
        <dbReference type="EMBL" id="OGY78431.1"/>
    </source>
</evidence>
<evidence type="ECO:0000313" key="4">
    <source>
        <dbReference type="Proteomes" id="UP000177165"/>
    </source>
</evidence>
<sequence length="654" mass="74231">MLAARRIFPFRPIFTHFQMRFWRLRYFFFAFIIGYALFFSPSRASAEDPRHDSISDIPHFSALVSSPLNGSNDTTVLFTSPVFTTKFPFSGIGLRWEGETATENNIIFSLSFFDASHQTWSPWHTLDFIGEDAPAFSEMGDFYTRPIFPDFAPQRVRYRIERRQSDDSPTPTVTRVEIIYFDTRLEIAAMPKFRVEHKTPESDESHNTLRIISREEWGADESYRFRNKKEIWPIQQAPIEKFIIHHTAGSDGGDDPAATIRGIYYWHAVVLGWGDMGYNFLIDGQGNIYEGRFGGDTTVGGHTYDDKTQTNYNIGGLGIALLGCFESEEEGCAQSDSLTKIQRKPLTDLIAQKSFEHEIDPLASSEFFGRNIPNIVGHRDLDQTLCPGSRVRRQLPQITAISASKFKKLARVPYAAKIISNTLRPAAFIGDIQTIQITFKNRGTEIWKAGVVFLQVRDRNDAISRYRHPSWPTAFGNFTTDADIAPGEKATFILQLTTPQEPGLYRNVYTLFHEDDAIPGGRSSSLSRVDSPFRAALIKHTLPLTMLSSWRSQVTLTFRNVGAASWDNNFVLHVQNPEREESQFFHKSWPKSTIAARAKEGTVPPGAVGTFTFIFDAPPQPGLYYNRFFLNTLNQKLIVQNGSFVWLTRIDVTS</sequence>
<dbReference type="SMART" id="SM00701">
    <property type="entry name" value="PGRP"/>
    <property type="match status" value="1"/>
</dbReference>
<dbReference type="InterPro" id="IPR002502">
    <property type="entry name" value="Amidase_domain"/>
</dbReference>
<dbReference type="Gene3D" id="2.60.40.10">
    <property type="entry name" value="Immunoglobulins"/>
    <property type="match status" value="2"/>
</dbReference>
<dbReference type="CDD" id="cd06583">
    <property type="entry name" value="PGRP"/>
    <property type="match status" value="1"/>
</dbReference>
<gene>
    <name evidence="3" type="ORF">A3B74_01895</name>
</gene>
<protein>
    <recommendedName>
        <fullName evidence="2">Peptidoglycan recognition protein family domain-containing protein</fullName>
    </recommendedName>
</protein>
<dbReference type="InterPro" id="IPR015510">
    <property type="entry name" value="PGRP"/>
</dbReference>
<dbReference type="InterPro" id="IPR013783">
    <property type="entry name" value="Ig-like_fold"/>
</dbReference>
<dbReference type="AlphaFoldDB" id="A0A1G2ANG1"/>
<dbReference type="GO" id="GO:0008745">
    <property type="term" value="F:N-acetylmuramoyl-L-alanine amidase activity"/>
    <property type="evidence" value="ECO:0007669"/>
    <property type="project" value="InterPro"/>
</dbReference>
<dbReference type="PANTHER" id="PTHR11022">
    <property type="entry name" value="PEPTIDOGLYCAN RECOGNITION PROTEIN"/>
    <property type="match status" value="1"/>
</dbReference>
<dbReference type="InterPro" id="IPR006619">
    <property type="entry name" value="PGRP_domain_met/bac"/>
</dbReference>
<organism evidence="3 4">
    <name type="scientific">Candidatus Kerfeldbacteria bacterium RIFCSPHIGHO2_02_FULL_42_14</name>
    <dbReference type="NCBI Taxonomy" id="1798540"/>
    <lineage>
        <taxon>Bacteria</taxon>
        <taxon>Candidatus Kerfeldiibacteriota</taxon>
    </lineage>
</organism>
<dbReference type="Gene3D" id="3.40.80.10">
    <property type="entry name" value="Peptidoglycan recognition protein-like"/>
    <property type="match status" value="1"/>
</dbReference>
<comment type="caution">
    <text evidence="3">The sequence shown here is derived from an EMBL/GenBank/DDBJ whole genome shotgun (WGS) entry which is preliminary data.</text>
</comment>
<proteinExistence type="inferred from homology"/>